<comment type="caution">
    <text evidence="3">The sequence shown here is derived from an EMBL/GenBank/DDBJ whole genome shotgun (WGS) entry which is preliminary data.</text>
</comment>
<accession>A0A133S4P6</accession>
<evidence type="ECO:0000313" key="3">
    <source>
        <dbReference type="EMBL" id="KXA64405.1"/>
    </source>
</evidence>
<dbReference type="PANTHER" id="PTHR38030:SF2">
    <property type="entry name" value="PROTOPORPHYRINOGEN IX DEHYDROGENASE [QUINONE]"/>
    <property type="match status" value="1"/>
</dbReference>
<feature type="compositionally biased region" description="Basic and acidic residues" evidence="1">
    <location>
        <begin position="137"/>
        <end position="153"/>
    </location>
</feature>
<dbReference type="InterPro" id="IPR008254">
    <property type="entry name" value="Flavodoxin/NO_synth"/>
</dbReference>
<feature type="region of interest" description="Disordered" evidence="1">
    <location>
        <begin position="131"/>
        <end position="155"/>
    </location>
</feature>
<gene>
    <name evidence="3" type="ORF">HMPREF3233_01035</name>
</gene>
<evidence type="ECO:0000259" key="2">
    <source>
        <dbReference type="Pfam" id="PF12641"/>
    </source>
</evidence>
<dbReference type="RefSeq" id="WP_060807550.1">
    <property type="nucleotide sequence ID" value="NZ_CP020566.1"/>
</dbReference>
<dbReference type="STRING" id="39777.B7L28_06770"/>
<dbReference type="GO" id="GO:0016651">
    <property type="term" value="F:oxidoreductase activity, acting on NAD(P)H"/>
    <property type="evidence" value="ECO:0007669"/>
    <property type="project" value="UniProtKB-ARBA"/>
</dbReference>
<dbReference type="PANTHER" id="PTHR38030">
    <property type="entry name" value="PROTOPORPHYRINOGEN IX DEHYDROGENASE [MENAQUINONE]"/>
    <property type="match status" value="1"/>
</dbReference>
<reference evidence="3 4" key="1">
    <citation type="submission" date="2016-01" db="EMBL/GenBank/DDBJ databases">
        <authorList>
            <person name="Oliw E.H."/>
        </authorList>
    </citation>
    <scope>NUCLEOTIDE SEQUENCE [LARGE SCALE GENOMIC DNA]</scope>
    <source>
        <strain evidence="3 4">CMW7756B</strain>
    </source>
</reference>
<dbReference type="PATRIC" id="fig|39777.7.peg.1004"/>
<dbReference type="Pfam" id="PF12641">
    <property type="entry name" value="Flavodoxin_3"/>
    <property type="match status" value="1"/>
</dbReference>
<dbReference type="EMBL" id="LRQT01000026">
    <property type="protein sequence ID" value="KXA64405.1"/>
    <property type="molecule type" value="Genomic_DNA"/>
</dbReference>
<dbReference type="SUPFAM" id="SSF52218">
    <property type="entry name" value="Flavoproteins"/>
    <property type="match status" value="1"/>
</dbReference>
<proteinExistence type="predicted"/>
<dbReference type="GO" id="GO:0010181">
    <property type="term" value="F:FMN binding"/>
    <property type="evidence" value="ECO:0007669"/>
    <property type="project" value="InterPro"/>
</dbReference>
<organism evidence="3">
    <name type="scientific">Veillonella atypica</name>
    <dbReference type="NCBI Taxonomy" id="39777"/>
    <lineage>
        <taxon>Bacteria</taxon>
        <taxon>Bacillati</taxon>
        <taxon>Bacillota</taxon>
        <taxon>Negativicutes</taxon>
        <taxon>Veillonellales</taxon>
        <taxon>Veillonellaceae</taxon>
        <taxon>Veillonella</taxon>
    </lineage>
</organism>
<dbReference type="KEGG" id="vat:B7L28_06770"/>
<evidence type="ECO:0000313" key="4">
    <source>
        <dbReference type="Proteomes" id="UP000070226"/>
    </source>
</evidence>
<dbReference type="Gene3D" id="3.40.50.360">
    <property type="match status" value="1"/>
</dbReference>
<dbReference type="Proteomes" id="UP000070226">
    <property type="component" value="Unassembled WGS sequence"/>
</dbReference>
<dbReference type="InterPro" id="IPR052200">
    <property type="entry name" value="Protoporphyrinogen_IX_DH"/>
</dbReference>
<feature type="domain" description="Flavodoxin-like" evidence="2">
    <location>
        <begin position="5"/>
        <end position="163"/>
    </location>
</feature>
<sequence length="172" mass="18605">MGTIILYSSLTGNTKSVAEAMASVMPEGTPCVPVKEAPANLGDYDTVFLGFWVDRGTANKEAAKLIETLTNKHIVFFATLGMYADSDHARESIEKASALLPNKESLVDGFVCQGKIDPKVIEMMYKMFPPGSAHGQSPERDALHKAAETHPDEQDFANAKEFAKSVLAKLQG</sequence>
<evidence type="ECO:0000256" key="1">
    <source>
        <dbReference type="SAM" id="MobiDB-lite"/>
    </source>
</evidence>
<name>A0A133S4P6_9FIRM</name>
<dbReference type="AlphaFoldDB" id="A0A133S4P6"/>
<protein>
    <submittedName>
        <fullName evidence="3">Flavodoxin family protein</fullName>
    </submittedName>
</protein>
<dbReference type="InterPro" id="IPR029039">
    <property type="entry name" value="Flavoprotein-like_sf"/>
</dbReference>
<dbReference type="GO" id="GO:0006783">
    <property type="term" value="P:heme biosynthetic process"/>
    <property type="evidence" value="ECO:0007669"/>
    <property type="project" value="TreeGrafter"/>
</dbReference>
<dbReference type="GO" id="GO:0070819">
    <property type="term" value="F:menaquinone-dependent protoporphyrinogen oxidase activity"/>
    <property type="evidence" value="ECO:0007669"/>
    <property type="project" value="TreeGrafter"/>
</dbReference>